<feature type="domain" description="Phosphoribosyltransferase" evidence="12">
    <location>
        <begin position="47"/>
        <end position="168"/>
    </location>
</feature>
<dbReference type="HAMAP" id="MF_00004">
    <property type="entry name" value="Aden_phosphoribosyltr"/>
    <property type="match status" value="1"/>
</dbReference>
<keyword evidence="9 11" id="KW-0808">Transferase</keyword>
<dbReference type="NCBIfam" id="NF002634">
    <property type="entry name" value="PRK02304.1-3"/>
    <property type="match status" value="1"/>
</dbReference>
<dbReference type="GO" id="GO:0003999">
    <property type="term" value="F:adenine phosphoribosyltransferase activity"/>
    <property type="evidence" value="ECO:0007669"/>
    <property type="project" value="UniProtKB-UniRule"/>
</dbReference>
<comment type="function">
    <text evidence="11">Catalyzes a salvage reaction resulting in the formation of AMP, that is energically less costly than de novo synthesis.</text>
</comment>
<gene>
    <name evidence="11" type="primary">apt</name>
    <name evidence="13" type="ORF">XD92_0736</name>
</gene>
<keyword evidence="7 11" id="KW-0963">Cytoplasm</keyword>
<dbReference type="CDD" id="cd06223">
    <property type="entry name" value="PRTases_typeI"/>
    <property type="match status" value="1"/>
</dbReference>
<accession>A0A101HJ41</accession>
<dbReference type="GO" id="GO:0006166">
    <property type="term" value="P:purine ribonucleoside salvage"/>
    <property type="evidence" value="ECO:0007669"/>
    <property type="project" value="UniProtKB-UniRule"/>
</dbReference>
<dbReference type="GO" id="GO:0005737">
    <property type="term" value="C:cytoplasm"/>
    <property type="evidence" value="ECO:0007669"/>
    <property type="project" value="UniProtKB-SubCell"/>
</dbReference>
<evidence type="ECO:0000256" key="7">
    <source>
        <dbReference type="ARBA" id="ARBA00022490"/>
    </source>
</evidence>
<evidence type="ECO:0000313" key="13">
    <source>
        <dbReference type="EMBL" id="KUK77623.1"/>
    </source>
</evidence>
<organism evidence="13 14">
    <name type="scientific">Proteiniphilum acetatigenes</name>
    <dbReference type="NCBI Taxonomy" id="294710"/>
    <lineage>
        <taxon>Bacteria</taxon>
        <taxon>Pseudomonadati</taxon>
        <taxon>Bacteroidota</taxon>
        <taxon>Bacteroidia</taxon>
        <taxon>Bacteroidales</taxon>
        <taxon>Dysgonomonadaceae</taxon>
        <taxon>Proteiniphilum</taxon>
    </lineage>
</organism>
<keyword evidence="10 11" id="KW-0660">Purine salvage</keyword>
<evidence type="ECO:0000256" key="8">
    <source>
        <dbReference type="ARBA" id="ARBA00022676"/>
    </source>
</evidence>
<dbReference type="Gene3D" id="3.40.50.2020">
    <property type="match status" value="1"/>
</dbReference>
<reference evidence="14" key="1">
    <citation type="journal article" date="2015" name="MBio">
        <title>Genome-Resolved Metagenomic Analysis Reveals Roles for Candidate Phyla and Other Microbial Community Members in Biogeochemical Transformations in Oil Reservoirs.</title>
        <authorList>
            <person name="Hu P."/>
            <person name="Tom L."/>
            <person name="Singh A."/>
            <person name="Thomas B.C."/>
            <person name="Baker B.J."/>
            <person name="Piceno Y.M."/>
            <person name="Andersen G.L."/>
            <person name="Banfield J.F."/>
        </authorList>
    </citation>
    <scope>NUCLEOTIDE SEQUENCE [LARGE SCALE GENOMIC DNA]</scope>
</reference>
<dbReference type="UniPathway" id="UPA00588">
    <property type="reaction ID" value="UER00646"/>
</dbReference>
<keyword evidence="8 11" id="KW-0328">Glycosyltransferase</keyword>
<dbReference type="AlphaFoldDB" id="A0A101HJ41"/>
<dbReference type="PANTHER" id="PTHR11776:SF7">
    <property type="entry name" value="PHOSPHORIBOSYLTRANSFERASE DOMAIN-CONTAINING PROTEIN"/>
    <property type="match status" value="1"/>
</dbReference>
<comment type="catalytic activity">
    <reaction evidence="1 11">
        <text>AMP + diphosphate = 5-phospho-alpha-D-ribose 1-diphosphate + adenine</text>
        <dbReference type="Rhea" id="RHEA:16609"/>
        <dbReference type="ChEBI" id="CHEBI:16708"/>
        <dbReference type="ChEBI" id="CHEBI:33019"/>
        <dbReference type="ChEBI" id="CHEBI:58017"/>
        <dbReference type="ChEBI" id="CHEBI:456215"/>
        <dbReference type="EC" id="2.4.2.7"/>
    </reaction>
</comment>
<dbReference type="NCBIfam" id="NF002636">
    <property type="entry name" value="PRK02304.1-5"/>
    <property type="match status" value="1"/>
</dbReference>
<dbReference type="PATRIC" id="fig|294710.3.peg.1044"/>
<evidence type="ECO:0000256" key="5">
    <source>
        <dbReference type="ARBA" id="ARBA00011738"/>
    </source>
</evidence>
<proteinExistence type="inferred from homology"/>
<evidence type="ECO:0000256" key="10">
    <source>
        <dbReference type="ARBA" id="ARBA00022726"/>
    </source>
</evidence>
<evidence type="ECO:0000256" key="11">
    <source>
        <dbReference type="HAMAP-Rule" id="MF_00004"/>
    </source>
</evidence>
<comment type="pathway">
    <text evidence="3 11">Purine metabolism; AMP biosynthesis via salvage pathway; AMP from adenine: step 1/1.</text>
</comment>
<comment type="similarity">
    <text evidence="4 11">Belongs to the purine/pyrimidine phosphoribosyltransferase family.</text>
</comment>
<dbReference type="GO" id="GO:0006168">
    <property type="term" value="P:adenine salvage"/>
    <property type="evidence" value="ECO:0007669"/>
    <property type="project" value="InterPro"/>
</dbReference>
<evidence type="ECO:0000256" key="2">
    <source>
        <dbReference type="ARBA" id="ARBA00004496"/>
    </source>
</evidence>
<name>A0A101HJ41_9BACT</name>
<dbReference type="InterPro" id="IPR005764">
    <property type="entry name" value="Ade_phspho_trans"/>
</dbReference>
<dbReference type="SUPFAM" id="SSF53271">
    <property type="entry name" value="PRTase-like"/>
    <property type="match status" value="1"/>
</dbReference>
<evidence type="ECO:0000256" key="6">
    <source>
        <dbReference type="ARBA" id="ARBA00011893"/>
    </source>
</evidence>
<dbReference type="GO" id="GO:0044209">
    <property type="term" value="P:AMP salvage"/>
    <property type="evidence" value="ECO:0007669"/>
    <property type="project" value="UniProtKB-UniRule"/>
</dbReference>
<dbReference type="EMBL" id="LGGN01000119">
    <property type="protein sequence ID" value="KUK77623.1"/>
    <property type="molecule type" value="Genomic_DNA"/>
</dbReference>
<comment type="subcellular location">
    <subcellularLocation>
        <location evidence="2 11">Cytoplasm</location>
    </subcellularLocation>
</comment>
<dbReference type="InterPro" id="IPR029057">
    <property type="entry name" value="PRTase-like"/>
</dbReference>
<evidence type="ECO:0000256" key="1">
    <source>
        <dbReference type="ARBA" id="ARBA00000868"/>
    </source>
</evidence>
<evidence type="ECO:0000256" key="4">
    <source>
        <dbReference type="ARBA" id="ARBA00008391"/>
    </source>
</evidence>
<dbReference type="InterPro" id="IPR000836">
    <property type="entry name" value="PRTase_dom"/>
</dbReference>
<comment type="subunit">
    <text evidence="5 11">Homodimer.</text>
</comment>
<evidence type="ECO:0000256" key="9">
    <source>
        <dbReference type="ARBA" id="ARBA00022679"/>
    </source>
</evidence>
<dbReference type="EC" id="2.4.2.7" evidence="6 11"/>
<dbReference type="InterPro" id="IPR050120">
    <property type="entry name" value="Adenine_PRTase"/>
</dbReference>
<dbReference type="PANTHER" id="PTHR11776">
    <property type="entry name" value="ADENINE PHOSPHORIBOSYLTRANSFERASE"/>
    <property type="match status" value="1"/>
</dbReference>
<dbReference type="NCBIfam" id="TIGR01090">
    <property type="entry name" value="apt"/>
    <property type="match status" value="1"/>
</dbReference>
<protein>
    <recommendedName>
        <fullName evidence="6 11">Adenine phosphoribosyltransferase</fullName>
        <shortName evidence="11">APRT</shortName>
        <ecNumber evidence="6 11">2.4.2.7</ecNumber>
    </recommendedName>
</protein>
<dbReference type="Pfam" id="PF00156">
    <property type="entry name" value="Pribosyltran"/>
    <property type="match status" value="1"/>
</dbReference>
<evidence type="ECO:0000313" key="14">
    <source>
        <dbReference type="Proteomes" id="UP000053860"/>
    </source>
</evidence>
<dbReference type="FunFam" id="3.40.50.2020:FF:000021">
    <property type="entry name" value="Adenine phosphoribosyltransferase"/>
    <property type="match status" value="1"/>
</dbReference>
<comment type="caution">
    <text evidence="13">The sequence shown here is derived from an EMBL/GenBank/DDBJ whole genome shotgun (WGS) entry which is preliminary data.</text>
</comment>
<evidence type="ECO:0000256" key="3">
    <source>
        <dbReference type="ARBA" id="ARBA00004659"/>
    </source>
</evidence>
<evidence type="ECO:0000259" key="12">
    <source>
        <dbReference type="Pfam" id="PF00156"/>
    </source>
</evidence>
<dbReference type="Proteomes" id="UP000053860">
    <property type="component" value="Unassembled WGS sequence"/>
</dbReference>
<dbReference type="STRING" id="1123008.GCA_000380985_00503"/>
<sequence>MFHVEHSQKKQLNHRIEMSIEKLTASVRNIPDFPIPGIQFKDITTLFQSAEHLKELSDILYESYRDKGITKVVGIESRGFFMGPAVAIRLGAGFVPIRKPGKLPYRVIEETYSKEYGEDAIQIHEDALTKDDVVLIHDDLLATGGTMVAAHNLVKKLGVQKIYINFLIELEELKGRLLFPDDVEVSSILKFSK</sequence>